<dbReference type="Proteomes" id="UP000244016">
    <property type="component" value="Unassembled WGS sequence"/>
</dbReference>
<dbReference type="AlphaFoldDB" id="A0A2T5G4G6"/>
<proteinExistence type="predicted"/>
<evidence type="ECO:0000256" key="1">
    <source>
        <dbReference type="SAM" id="MobiDB-lite"/>
    </source>
</evidence>
<sequence>MRRQRIPFPDLRIRRLDPPPTTRPSAGTRTRPPSVREHPP</sequence>
<protein>
    <submittedName>
        <fullName evidence="2">Uncharacterized protein</fullName>
    </submittedName>
</protein>
<dbReference type="EMBL" id="PEBW01000007">
    <property type="protein sequence ID" value="PTQ51076.1"/>
    <property type="molecule type" value="Genomic_DNA"/>
</dbReference>
<comment type="caution">
    <text evidence="2">The sequence shown here is derived from an EMBL/GenBank/DDBJ whole genome shotgun (WGS) entry which is preliminary data.</text>
</comment>
<evidence type="ECO:0000313" key="2">
    <source>
        <dbReference type="EMBL" id="PTQ51076.1"/>
    </source>
</evidence>
<reference evidence="2 3" key="1">
    <citation type="submission" date="2017-08" db="EMBL/GenBank/DDBJ databases">
        <title>Burning lignite coal seam in the remote Altai Mountains harbors a hydrogen-driven thermophilic microbial community.</title>
        <authorList>
            <person name="Kadnikov V.V."/>
            <person name="Mardanov A.V."/>
            <person name="Ivasenko D."/>
            <person name="Beletsky A.V."/>
            <person name="Karnachuk O.V."/>
            <person name="Ravin N.V."/>
        </authorList>
    </citation>
    <scope>NUCLEOTIDE SEQUENCE [LARGE SCALE GENOMIC DNA]</scope>
    <source>
        <strain evidence="2">AL31</strain>
    </source>
</reference>
<evidence type="ECO:0000313" key="3">
    <source>
        <dbReference type="Proteomes" id="UP000244016"/>
    </source>
</evidence>
<name>A0A2T5G4G6_9BACL</name>
<accession>A0A2T5G4G6</accession>
<feature type="region of interest" description="Disordered" evidence="1">
    <location>
        <begin position="1"/>
        <end position="40"/>
    </location>
</feature>
<organism evidence="2 3">
    <name type="scientific">Brockia lithotrophica</name>
    <dbReference type="NCBI Taxonomy" id="933949"/>
    <lineage>
        <taxon>Bacteria</taxon>
        <taxon>Bacillati</taxon>
        <taxon>Bacillota</taxon>
        <taxon>Bacilli</taxon>
        <taxon>Bacillales</taxon>
        <taxon>Bacillales Family X. Incertae Sedis</taxon>
        <taxon>Brockia</taxon>
    </lineage>
</organism>
<gene>
    <name evidence="2" type="ORF">BLITH_0506</name>
</gene>